<dbReference type="Pfam" id="PF23951">
    <property type="entry name" value="DUF7282"/>
    <property type="match status" value="2"/>
</dbReference>
<gene>
    <name evidence="3" type="ORF">DV706_07090</name>
</gene>
<dbReference type="Gene3D" id="2.60.40.10">
    <property type="entry name" value="Immunoglobulins"/>
    <property type="match status" value="1"/>
</dbReference>
<dbReference type="KEGG" id="nbg:DV706_07090"/>
<evidence type="ECO:0000313" key="3">
    <source>
        <dbReference type="EMBL" id="QCC54273.1"/>
    </source>
</evidence>
<keyword evidence="1" id="KW-1133">Transmembrane helix</keyword>
<protein>
    <submittedName>
        <fullName evidence="3">DUF4179 domain-containing protein</fullName>
    </submittedName>
</protein>
<feature type="domain" description="DUF7282" evidence="2">
    <location>
        <begin position="264"/>
        <end position="337"/>
    </location>
</feature>
<feature type="domain" description="DUF7282" evidence="2">
    <location>
        <begin position="45"/>
        <end position="149"/>
    </location>
</feature>
<dbReference type="GeneID" id="39851011"/>
<dbReference type="AlphaFoldDB" id="A0A4D6HKA6"/>
<keyword evidence="1" id="KW-0812">Transmembrane</keyword>
<dbReference type="Proteomes" id="UP000296822">
    <property type="component" value="Chromosome"/>
</dbReference>
<feature type="transmembrane region" description="Helical" evidence="1">
    <location>
        <begin position="12"/>
        <end position="37"/>
    </location>
</feature>
<name>A0A4D6HKA6_9EURY</name>
<proteinExistence type="predicted"/>
<dbReference type="InterPro" id="IPR013783">
    <property type="entry name" value="Ig-like_fold"/>
</dbReference>
<dbReference type="EMBL" id="CP031305">
    <property type="protein sequence ID" value="QCC54273.1"/>
    <property type="molecule type" value="Genomic_DNA"/>
</dbReference>
<keyword evidence="1" id="KW-0472">Membrane</keyword>
<evidence type="ECO:0000256" key="1">
    <source>
        <dbReference type="SAM" id="Phobius"/>
    </source>
</evidence>
<organism evidence="3 4">
    <name type="scientific">Natronorubrum bangense</name>
    <dbReference type="NCBI Taxonomy" id="61858"/>
    <lineage>
        <taxon>Archaea</taxon>
        <taxon>Methanobacteriati</taxon>
        <taxon>Methanobacteriota</taxon>
        <taxon>Stenosarchaea group</taxon>
        <taxon>Halobacteria</taxon>
        <taxon>Halobacteriales</taxon>
        <taxon>Natrialbaceae</taxon>
        <taxon>Natronorubrum</taxon>
    </lineage>
</organism>
<reference evidence="3 4" key="1">
    <citation type="journal article" date="2019" name="Nat. Commun.">
        <title>A new type of DNA phosphorothioation-based antiviral system in archaea.</title>
        <authorList>
            <person name="Xiong L."/>
            <person name="Liu S."/>
            <person name="Chen S."/>
            <person name="Xiao Y."/>
            <person name="Zhu B."/>
            <person name="Gao Y."/>
            <person name="Zhang Y."/>
            <person name="Chen B."/>
            <person name="Luo J."/>
            <person name="Deng Z."/>
            <person name="Chen X."/>
            <person name="Wang L."/>
            <person name="Chen S."/>
        </authorList>
    </citation>
    <scope>NUCLEOTIDE SEQUENCE [LARGE SCALE GENOMIC DNA]</scope>
    <source>
        <strain evidence="3 4">JCM 10635</strain>
    </source>
</reference>
<evidence type="ECO:0000259" key="2">
    <source>
        <dbReference type="Pfam" id="PF23951"/>
    </source>
</evidence>
<dbReference type="InterPro" id="IPR055706">
    <property type="entry name" value="Slg1/2_DUF7282"/>
</dbReference>
<sequence length="365" mass="38674">MSSRLTFGTIKRVGAILIAITIVLAAGIIVGQAPAIFGVEEDPEASITFEDQQGDGDSVVIDEVTLSDGGFVVITDGGDEPLTVSEYLGSGSHENVTVEADEAELVGRLAATVHQDTTNDETYAYEESDGADDRPYLEDGFPVADTATVLTVEDDDALTDSFVVDDISAPTAATTNETIEVAAEITNPTELENQENVVFRLDGAALEQRAVTLEGGETREVSFEVDTTGTPPGERILGIYTDGDGVLEPIDLELHTDPYVEVVDASDENVTVDMATPEDGFVAIEDEDGAVIATSEDLDAGEHIDVSIEFDENVTVDDDAELTAVVYDGDPDDLDAATVLEHEGEPVETTFTIADAADEEEDNDT</sequence>
<accession>A0A4D6HKA6</accession>
<dbReference type="RefSeq" id="WP_006065320.1">
    <property type="nucleotide sequence ID" value="NZ_CP031305.1"/>
</dbReference>
<evidence type="ECO:0000313" key="4">
    <source>
        <dbReference type="Proteomes" id="UP000296822"/>
    </source>
</evidence>